<dbReference type="SUPFAM" id="SSF51197">
    <property type="entry name" value="Clavaminate synthase-like"/>
    <property type="match status" value="1"/>
</dbReference>
<keyword evidence="2" id="KW-0560">Oxidoreductase</keyword>
<dbReference type="InterPro" id="IPR044861">
    <property type="entry name" value="IPNS-like_FE2OG_OXY"/>
</dbReference>
<comment type="caution">
    <text evidence="4">The sequence shown here is derived from an EMBL/GenBank/DDBJ whole genome shotgun (WGS) entry which is preliminary data.</text>
</comment>
<feature type="domain" description="Fe2OG dioxygenase" evidence="3">
    <location>
        <begin position="166"/>
        <end position="266"/>
    </location>
</feature>
<dbReference type="EMBL" id="CAOQHR010000008">
    <property type="protein sequence ID" value="CAI6338006.1"/>
    <property type="molecule type" value="Genomic_DNA"/>
</dbReference>
<dbReference type="Gene3D" id="2.60.120.330">
    <property type="entry name" value="B-lactam Antibiotic, Isopenicillin N Synthase, Chain"/>
    <property type="match status" value="1"/>
</dbReference>
<keyword evidence="5" id="KW-1185">Reference proteome</keyword>
<dbReference type="InterPro" id="IPR005123">
    <property type="entry name" value="Oxoglu/Fe-dep_dioxygenase_dom"/>
</dbReference>
<evidence type="ECO:0000313" key="4">
    <source>
        <dbReference type="EMBL" id="CAI6338006.1"/>
    </source>
</evidence>
<name>A0A9W4UNB8_9PLEO</name>
<dbReference type="PANTHER" id="PTHR47990">
    <property type="entry name" value="2-OXOGLUTARATE (2OG) AND FE(II)-DEPENDENT OXYGENASE SUPERFAMILY PROTEIN-RELATED"/>
    <property type="match status" value="1"/>
</dbReference>
<dbReference type="OrthoDB" id="288590at2759"/>
<dbReference type="InterPro" id="IPR050231">
    <property type="entry name" value="Iron_ascorbate_oxido_reductase"/>
</dbReference>
<dbReference type="InterPro" id="IPR027443">
    <property type="entry name" value="IPNS-like_sf"/>
</dbReference>
<accession>A0A9W4UNB8</accession>
<dbReference type="SMR" id="A0A9W4UNB8"/>
<protein>
    <recommendedName>
        <fullName evidence="3">Fe2OG dioxygenase domain-containing protein</fullName>
    </recommendedName>
</protein>
<organism evidence="4 5">
    <name type="scientific">Periconia digitata</name>
    <dbReference type="NCBI Taxonomy" id="1303443"/>
    <lineage>
        <taxon>Eukaryota</taxon>
        <taxon>Fungi</taxon>
        <taxon>Dikarya</taxon>
        <taxon>Ascomycota</taxon>
        <taxon>Pezizomycotina</taxon>
        <taxon>Dothideomycetes</taxon>
        <taxon>Pleosporomycetidae</taxon>
        <taxon>Pleosporales</taxon>
        <taxon>Massarineae</taxon>
        <taxon>Periconiaceae</taxon>
        <taxon>Periconia</taxon>
    </lineage>
</organism>
<proteinExistence type="inferred from homology"/>
<reference evidence="4" key="1">
    <citation type="submission" date="2023-01" db="EMBL/GenBank/DDBJ databases">
        <authorList>
            <person name="Van Ghelder C."/>
            <person name="Rancurel C."/>
        </authorList>
    </citation>
    <scope>NUCLEOTIDE SEQUENCE</scope>
    <source>
        <strain evidence="4">CNCM I-4278</strain>
    </source>
</reference>
<sequence length="336" mass="36900">MEKGISEGWYRSRDAVCAFQDLASVSSQEAHDKLSDAAKTTGAALVSNLPTRPPIAAIQRLFEKLYADSSLASRLNATYPKRGVFKDACLAPGASTKIDQKTTIDLSIGRLQSIRQSDPTLAEALGQDFDDVVSFYTYIETEVLPIVTRATSSISGLDLEPTHNGTNNHLRLIDYFSCPEPSAPRCGEHRDYNTYTIVFQDRAVGGLEFEIDGTWKRVPASVDAVISWGWCGAILSNDAVKAAKHRVLRTWPLASRRTTAVVFVAPDLDTALTPVTRAGTGDAGWRQEILEGRITVGAFKEIISKKWRRRDGNEPGEVVQGAQDQEVQEFLKPLQS</sequence>
<evidence type="ECO:0000313" key="5">
    <source>
        <dbReference type="Proteomes" id="UP001152607"/>
    </source>
</evidence>
<keyword evidence="2" id="KW-0408">Iron</keyword>
<keyword evidence="2" id="KW-0479">Metal-binding</keyword>
<comment type="similarity">
    <text evidence="1 2">Belongs to the iron/ascorbate-dependent oxidoreductase family.</text>
</comment>
<evidence type="ECO:0000256" key="1">
    <source>
        <dbReference type="ARBA" id="ARBA00008056"/>
    </source>
</evidence>
<evidence type="ECO:0000259" key="3">
    <source>
        <dbReference type="PROSITE" id="PS51471"/>
    </source>
</evidence>
<dbReference type="GO" id="GO:0016491">
    <property type="term" value="F:oxidoreductase activity"/>
    <property type="evidence" value="ECO:0007669"/>
    <property type="project" value="UniProtKB-KW"/>
</dbReference>
<evidence type="ECO:0000256" key="2">
    <source>
        <dbReference type="RuleBase" id="RU003682"/>
    </source>
</evidence>
<dbReference type="AlphaFoldDB" id="A0A9W4UNB8"/>
<dbReference type="Proteomes" id="UP001152607">
    <property type="component" value="Unassembled WGS sequence"/>
</dbReference>
<dbReference type="PROSITE" id="PS51471">
    <property type="entry name" value="FE2OG_OXY"/>
    <property type="match status" value="1"/>
</dbReference>
<gene>
    <name evidence="4" type="ORF">PDIGIT_LOCUS11126</name>
</gene>
<dbReference type="GO" id="GO:0046872">
    <property type="term" value="F:metal ion binding"/>
    <property type="evidence" value="ECO:0007669"/>
    <property type="project" value="UniProtKB-KW"/>
</dbReference>
<dbReference type="Pfam" id="PF03171">
    <property type="entry name" value="2OG-FeII_Oxy"/>
    <property type="match status" value="1"/>
</dbReference>